<organism evidence="6 7">
    <name type="scientific">Fulvivirga sediminis</name>
    <dbReference type="NCBI Taxonomy" id="2803949"/>
    <lineage>
        <taxon>Bacteria</taxon>
        <taxon>Pseudomonadati</taxon>
        <taxon>Bacteroidota</taxon>
        <taxon>Cytophagia</taxon>
        <taxon>Cytophagales</taxon>
        <taxon>Fulvivirgaceae</taxon>
        <taxon>Fulvivirga</taxon>
    </lineage>
</organism>
<name>A0A937F8E2_9BACT</name>
<keyword evidence="7" id="KW-1185">Reference proteome</keyword>
<dbReference type="Gene3D" id="2.60.120.260">
    <property type="entry name" value="Galactose-binding domain-like"/>
    <property type="match status" value="1"/>
</dbReference>
<gene>
    <name evidence="6" type="ORF">JL102_15835</name>
</gene>
<dbReference type="InterPro" id="IPR008979">
    <property type="entry name" value="Galactose-bd-like_sf"/>
</dbReference>
<dbReference type="SUPFAM" id="SSF49785">
    <property type="entry name" value="Galactose-binding domain-like"/>
    <property type="match status" value="1"/>
</dbReference>
<dbReference type="SUPFAM" id="SSF55486">
    <property type="entry name" value="Metalloproteases ('zincins'), catalytic domain"/>
    <property type="match status" value="1"/>
</dbReference>
<dbReference type="InterPro" id="IPR005084">
    <property type="entry name" value="CBM6"/>
</dbReference>
<dbReference type="InterPro" id="IPR011024">
    <property type="entry name" value="G_crystallin-like"/>
</dbReference>
<dbReference type="SMART" id="SM00606">
    <property type="entry name" value="CBD_IV"/>
    <property type="match status" value="1"/>
</dbReference>
<dbReference type="GO" id="GO:0030246">
    <property type="term" value="F:carbohydrate binding"/>
    <property type="evidence" value="ECO:0007669"/>
    <property type="project" value="InterPro"/>
</dbReference>
<evidence type="ECO:0000259" key="4">
    <source>
        <dbReference type="PROSITE" id="PS50915"/>
    </source>
</evidence>
<dbReference type="Proteomes" id="UP000659388">
    <property type="component" value="Unassembled WGS sequence"/>
</dbReference>
<dbReference type="PROSITE" id="PS50915">
    <property type="entry name" value="CRYSTALLIN_BETA_GAMMA"/>
    <property type="match status" value="1"/>
</dbReference>
<protein>
    <submittedName>
        <fullName evidence="6">Carbohydrate-binding protein</fullName>
    </submittedName>
</protein>
<dbReference type="AlphaFoldDB" id="A0A937F8E2"/>
<dbReference type="Gene3D" id="2.60.120.380">
    <property type="match status" value="1"/>
</dbReference>
<dbReference type="NCBIfam" id="TIGR04183">
    <property type="entry name" value="Por_Secre_tail"/>
    <property type="match status" value="1"/>
</dbReference>
<evidence type="ECO:0000256" key="1">
    <source>
        <dbReference type="ARBA" id="ARBA00009646"/>
    </source>
</evidence>
<comment type="caution">
    <text evidence="6">The sequence shown here is derived from an EMBL/GenBank/DDBJ whole genome shotgun (WGS) entry which is preliminary data.</text>
</comment>
<evidence type="ECO:0000313" key="6">
    <source>
        <dbReference type="EMBL" id="MBL3657620.1"/>
    </source>
</evidence>
<accession>A0A937F8E2</accession>
<feature type="domain" description="Beta/gamma crystallin 'Greek key'" evidence="4">
    <location>
        <begin position="485"/>
        <end position="529"/>
    </location>
</feature>
<dbReference type="SUPFAM" id="SSF49695">
    <property type="entry name" value="gamma-Crystallin-like"/>
    <property type="match status" value="1"/>
</dbReference>
<reference evidence="6" key="1">
    <citation type="submission" date="2021-01" db="EMBL/GenBank/DDBJ databases">
        <title>Fulvivirga kasyanovii gen. nov., sp nov., a novel member of the phylum Bacteroidetes isolated from seawater in a mussel farm.</title>
        <authorList>
            <person name="Zhao L.-H."/>
            <person name="Wang Z.-J."/>
        </authorList>
    </citation>
    <scope>NUCLEOTIDE SEQUENCE</scope>
    <source>
        <strain evidence="6">2943</strain>
    </source>
</reference>
<keyword evidence="3" id="KW-0677">Repeat</keyword>
<dbReference type="CDD" id="cd04080">
    <property type="entry name" value="CBM6_cellulase-like"/>
    <property type="match status" value="1"/>
</dbReference>
<dbReference type="SMART" id="SM00247">
    <property type="entry name" value="XTALbg"/>
    <property type="match status" value="1"/>
</dbReference>
<sequence>MKHLKTIILVIMSGVISICKGQERLPLGSLSSFQSQLETKIDKNSTSTRLASSNLEVALPDRSSLALEVNYKHATNGDLTIVGKVKNHKNSSFIIEIHNNELKGNIVLKDQSMAYVYFSNEARETFIETKDINNVICVGYKQGEYQTKAPLSSKAKGQIAAVNDLQSLPGAPTCVLLDFDGYYLPPGTGWLKGESWTAPASNLNSSEIQKAWEIVSEDFRPFNVNITTSEAVYNTYAQRKRQRCVFTPDDTPYPNSGGVAFVDRFGYREWPCWVFNTTGETAGEAASHEVGHTLGLSHDGRTNPKEGYFRGHGDWAPIMGVGYYKDITQWSKGEYNYANNTENDLAIMTRYINYRNDDHGNNFSSATSINTNDNINQPGVIEKDSDVDMFAFTCGSGNISLDINTVSRYGNLNILAKLYEASSGNLIGTYNNSGLNTSINTSLAAGTYYLGVEGTGSGNPATNGYSGYGSLGSFTITGNVSPAAGVVTVYEDCNYNGYAIPLPAGRYNLSALQSLGISNDDISSIRVQNGYQAILYWDNNFRGKALLKTGDDNCLRDDEWNDKISSLVISTISTNNFLEAEKFNDMSGVKIESCSEGGQNVGYIETGDWMAYFSIPFPSTGNYLIEYRVASKNGGGVISADLDAGSNVLGTIDVPSTGGWQKWQTVSHSVSVNAGTYNFGIYAQSGGWNINWIKITPQSSASARSDISARRDTQEKLSTQQVVLFPNPTKHFININNVEQYRGGTYTVMDKTGKEVLSKHYSGGDIDVSNLPADLYFIKLENDKNQTIQKFIKQ</sequence>
<proteinExistence type="inferred from homology"/>
<dbReference type="Gene3D" id="2.60.20.10">
    <property type="entry name" value="Crystallins"/>
    <property type="match status" value="1"/>
</dbReference>
<dbReference type="EMBL" id="JAESIY010000008">
    <property type="protein sequence ID" value="MBL3657620.1"/>
    <property type="molecule type" value="Genomic_DNA"/>
</dbReference>
<dbReference type="Pfam" id="PF03422">
    <property type="entry name" value="CBM_6"/>
    <property type="match status" value="1"/>
</dbReference>
<comment type="similarity">
    <text evidence="1">Belongs to the beta/gamma-crystallin family.</text>
</comment>
<evidence type="ECO:0000259" key="5">
    <source>
        <dbReference type="PROSITE" id="PS51175"/>
    </source>
</evidence>
<evidence type="ECO:0000256" key="2">
    <source>
        <dbReference type="ARBA" id="ARBA00022729"/>
    </source>
</evidence>
<keyword evidence="2" id="KW-0732">Signal</keyword>
<feature type="domain" description="CBM6" evidence="5">
    <location>
        <begin position="576"/>
        <end position="696"/>
    </location>
</feature>
<dbReference type="InterPro" id="IPR026444">
    <property type="entry name" value="Secre_tail"/>
</dbReference>
<dbReference type="Pfam" id="PF18962">
    <property type="entry name" value="Por_Secre_tail"/>
    <property type="match status" value="1"/>
</dbReference>
<evidence type="ECO:0000313" key="7">
    <source>
        <dbReference type="Proteomes" id="UP000659388"/>
    </source>
</evidence>
<dbReference type="PROSITE" id="PS51175">
    <property type="entry name" value="CBM6"/>
    <property type="match status" value="1"/>
</dbReference>
<dbReference type="RefSeq" id="WP_202245402.1">
    <property type="nucleotide sequence ID" value="NZ_JAESIY010000008.1"/>
</dbReference>
<evidence type="ECO:0000256" key="3">
    <source>
        <dbReference type="ARBA" id="ARBA00022737"/>
    </source>
</evidence>
<dbReference type="SUPFAM" id="SSF89260">
    <property type="entry name" value="Collagen-binding domain"/>
    <property type="match status" value="1"/>
</dbReference>
<dbReference type="InterPro" id="IPR001064">
    <property type="entry name" value="Beta/gamma_crystallin"/>
</dbReference>
<dbReference type="InterPro" id="IPR006584">
    <property type="entry name" value="Cellulose-bd_IV"/>
</dbReference>